<evidence type="ECO:0000256" key="1">
    <source>
        <dbReference type="ARBA" id="ARBA00007198"/>
    </source>
</evidence>
<dbReference type="PROSITE" id="PS51353">
    <property type="entry name" value="ARSC"/>
    <property type="match status" value="1"/>
</dbReference>
<evidence type="ECO:0000256" key="5">
    <source>
        <dbReference type="ARBA" id="ARBA00039879"/>
    </source>
</evidence>
<comment type="similarity">
    <text evidence="1 6 7">Belongs to the ArsC family.</text>
</comment>
<dbReference type="PANTHER" id="PTHR30041:SF5">
    <property type="entry name" value="ARSENATE REDUCTASE-RELATED"/>
    <property type="match status" value="1"/>
</dbReference>
<dbReference type="PANTHER" id="PTHR30041">
    <property type="entry name" value="ARSENATE REDUCTASE"/>
    <property type="match status" value="1"/>
</dbReference>
<dbReference type="AlphaFoldDB" id="A0A328B9X9"/>
<dbReference type="GO" id="GO:0008794">
    <property type="term" value="F:arsenate reductase (glutaredoxin) activity"/>
    <property type="evidence" value="ECO:0007669"/>
    <property type="project" value="UniProtKB-UniRule"/>
</dbReference>
<dbReference type="SUPFAM" id="SSF52833">
    <property type="entry name" value="Thioredoxin-like"/>
    <property type="match status" value="1"/>
</dbReference>
<keyword evidence="9" id="KW-1185">Reference proteome</keyword>
<comment type="catalytic activity">
    <reaction evidence="7">
        <text>[glutaredoxin]-dithiol + arsenate + glutathione + H(+) = glutathionyl-S-S-[glutaredoxin] + arsenite + H2O</text>
        <dbReference type="Rhea" id="RHEA:22016"/>
        <dbReference type="Rhea" id="RHEA-COMP:10729"/>
        <dbReference type="Rhea" id="RHEA-COMP:17668"/>
        <dbReference type="ChEBI" id="CHEBI:15377"/>
        <dbReference type="ChEBI" id="CHEBI:15378"/>
        <dbReference type="ChEBI" id="CHEBI:29242"/>
        <dbReference type="ChEBI" id="CHEBI:29950"/>
        <dbReference type="ChEBI" id="CHEBI:48597"/>
        <dbReference type="ChEBI" id="CHEBI:57925"/>
        <dbReference type="ChEBI" id="CHEBI:146199"/>
        <dbReference type="EC" id="1.20.4.1"/>
    </reaction>
</comment>
<reference evidence="8 9" key="1">
    <citation type="submission" date="2018-05" db="EMBL/GenBank/DDBJ databases">
        <authorList>
            <person name="Lanie J.A."/>
            <person name="Ng W.-L."/>
            <person name="Kazmierczak K.M."/>
            <person name="Andrzejewski T.M."/>
            <person name="Davidsen T.M."/>
            <person name="Wayne K.J."/>
            <person name="Tettelin H."/>
            <person name="Glass J.I."/>
            <person name="Rusch D."/>
            <person name="Podicherti R."/>
            <person name="Tsui H.-C.T."/>
            <person name="Winkler M.E."/>
        </authorList>
    </citation>
    <scope>NUCLEOTIDE SEQUENCE [LARGE SCALE GENOMIC DNA]</scope>
    <source>
        <strain evidence="8 9">BUT-10</strain>
    </source>
</reference>
<organism evidence="8 9">
    <name type="scientific">Phenylobacterium kunshanense</name>
    <dbReference type="NCBI Taxonomy" id="1445034"/>
    <lineage>
        <taxon>Bacteria</taxon>
        <taxon>Pseudomonadati</taxon>
        <taxon>Pseudomonadota</taxon>
        <taxon>Alphaproteobacteria</taxon>
        <taxon>Caulobacterales</taxon>
        <taxon>Caulobacteraceae</taxon>
        <taxon>Phenylobacterium</taxon>
    </lineage>
</organism>
<name>A0A328B9X9_9CAUL</name>
<sequence>MSDVTIYHNPACGTSRNTLALLREKGVEPTVVEYLKAGWTREQLQDLLKRMDAKAHEILRVRGTNAEELGLTDPGVSDEAIIAAMIIEPILVNRPIVVTPKGAALCRPAELALGLL</sequence>
<evidence type="ECO:0000256" key="3">
    <source>
        <dbReference type="ARBA" id="ARBA00023002"/>
    </source>
</evidence>
<gene>
    <name evidence="8" type="primary">arsC</name>
    <name evidence="8" type="ORF">DJ019_15220</name>
</gene>
<evidence type="ECO:0000256" key="4">
    <source>
        <dbReference type="ARBA" id="ARBA00038969"/>
    </source>
</evidence>
<keyword evidence="2" id="KW-0059">Arsenical resistance</keyword>
<dbReference type="InterPro" id="IPR006659">
    <property type="entry name" value="Arsenate_reductase"/>
</dbReference>
<dbReference type="Proteomes" id="UP000249524">
    <property type="component" value="Unassembled WGS sequence"/>
</dbReference>
<dbReference type="OrthoDB" id="9790554at2"/>
<comment type="caution">
    <text evidence="8">The sequence shown here is derived from an EMBL/GenBank/DDBJ whole genome shotgun (WGS) entry which is preliminary data.</text>
</comment>
<dbReference type="InterPro" id="IPR006660">
    <property type="entry name" value="Arsenate_reductase-like"/>
</dbReference>
<dbReference type="InterPro" id="IPR036249">
    <property type="entry name" value="Thioredoxin-like_sf"/>
</dbReference>
<evidence type="ECO:0000313" key="8">
    <source>
        <dbReference type="EMBL" id="RAK63609.1"/>
    </source>
</evidence>
<evidence type="ECO:0000256" key="2">
    <source>
        <dbReference type="ARBA" id="ARBA00022849"/>
    </source>
</evidence>
<evidence type="ECO:0000313" key="9">
    <source>
        <dbReference type="Proteomes" id="UP000249524"/>
    </source>
</evidence>
<dbReference type="EMBL" id="QFYS01000007">
    <property type="protein sequence ID" value="RAK63609.1"/>
    <property type="molecule type" value="Genomic_DNA"/>
</dbReference>
<keyword evidence="3 7" id="KW-0560">Oxidoreductase</keyword>
<dbReference type="EC" id="1.20.4.1" evidence="4 7"/>
<dbReference type="Pfam" id="PF03960">
    <property type="entry name" value="ArsC"/>
    <property type="match status" value="1"/>
</dbReference>
<evidence type="ECO:0000256" key="7">
    <source>
        <dbReference type="RuleBase" id="RU362029"/>
    </source>
</evidence>
<dbReference type="CDD" id="cd03034">
    <property type="entry name" value="ArsC_ArsC"/>
    <property type="match status" value="1"/>
</dbReference>
<dbReference type="NCBIfam" id="TIGR00014">
    <property type="entry name" value="arsC"/>
    <property type="match status" value="1"/>
</dbReference>
<protein>
    <recommendedName>
        <fullName evidence="5 7">Arsenate reductase</fullName>
        <ecNumber evidence="4 7">1.20.4.1</ecNumber>
    </recommendedName>
</protein>
<dbReference type="RefSeq" id="WP_111276919.1">
    <property type="nucleotide sequence ID" value="NZ_QFYS01000007.1"/>
</dbReference>
<dbReference type="GO" id="GO:0046685">
    <property type="term" value="P:response to arsenic-containing substance"/>
    <property type="evidence" value="ECO:0007669"/>
    <property type="project" value="UniProtKB-KW"/>
</dbReference>
<proteinExistence type="inferred from homology"/>
<accession>A0A328B9X9</accession>
<evidence type="ECO:0000256" key="6">
    <source>
        <dbReference type="PROSITE-ProRule" id="PRU01282"/>
    </source>
</evidence>
<dbReference type="Gene3D" id="3.40.30.10">
    <property type="entry name" value="Glutaredoxin"/>
    <property type="match status" value="1"/>
</dbReference>